<dbReference type="AlphaFoldDB" id="A0A386ZF89"/>
<dbReference type="Proteomes" id="UP000267164">
    <property type="component" value="Chromosome"/>
</dbReference>
<dbReference type="Pfam" id="PF00551">
    <property type="entry name" value="Formyl_trans_N"/>
    <property type="match status" value="1"/>
</dbReference>
<dbReference type="EMBL" id="CP032568">
    <property type="protein sequence ID" value="AYF75285.1"/>
    <property type="molecule type" value="Genomic_DNA"/>
</dbReference>
<keyword evidence="3" id="KW-1185">Reference proteome</keyword>
<evidence type="ECO:0000259" key="1">
    <source>
        <dbReference type="Pfam" id="PF00551"/>
    </source>
</evidence>
<proteinExistence type="predicted"/>
<gene>
    <name evidence="2" type="ORF">D7D52_16985</name>
</gene>
<protein>
    <recommendedName>
        <fullName evidence="1">Formyl transferase N-terminal domain-containing protein</fullName>
    </recommendedName>
</protein>
<dbReference type="SUPFAM" id="SSF53328">
    <property type="entry name" value="Formyltransferase"/>
    <property type="match status" value="1"/>
</dbReference>
<dbReference type="KEGG" id="nyu:D7D52_16985"/>
<dbReference type="InterPro" id="IPR036477">
    <property type="entry name" value="Formyl_transf_N_sf"/>
</dbReference>
<dbReference type="Gene3D" id="3.40.50.170">
    <property type="entry name" value="Formyl transferase, N-terminal domain"/>
    <property type="match status" value="1"/>
</dbReference>
<evidence type="ECO:0000313" key="3">
    <source>
        <dbReference type="Proteomes" id="UP000267164"/>
    </source>
</evidence>
<accession>A0A386ZF89</accession>
<sequence>MSVTALEVGGRYRLHTELDGDFTPAQLAGSGAARRVPPITAPDAARQLAALGVRAADTDAALMARLENHRLARPPVGEHLGAMSAADAEALACVAARWMRYRPGQLADLRAVNTACKILGALALHQQARPDPLIGGYIATVAEQLEETTGVLALHLRNRLNPPAPPPIPPAALEPLRARTRARVAVLAPPTSRVAAELLTGLAACSLDAVLIAWCPPPGATSIPPESYYASAWYPEPAPEGDRPPTPTPAEQVHNWDEAATALSRCADLTLLAGMPIVPGRVLAATRLGAVNAHNGALPVLRGMDAPGWAVLTGQPIVCTVHLARSGVDTGEVLASEPVPMAHLPTLKARIRAAQVRLLIAVAVHVASSGQLPTLYPQQGSPVQYYRLHPHLKRHLDATVPLLRARY</sequence>
<reference evidence="2 3" key="1">
    <citation type="submission" date="2018-09" db="EMBL/GenBank/DDBJ databases">
        <title>Nocardia yunnanensis sp. nov., an actinomycete isolated from a soil sample.</title>
        <authorList>
            <person name="Zhang J."/>
        </authorList>
    </citation>
    <scope>NUCLEOTIDE SEQUENCE [LARGE SCALE GENOMIC DNA]</scope>
    <source>
        <strain evidence="2 3">CFHS0054</strain>
    </source>
</reference>
<organism evidence="2 3">
    <name type="scientific">Nocardia yunnanensis</name>
    <dbReference type="NCBI Taxonomy" id="2382165"/>
    <lineage>
        <taxon>Bacteria</taxon>
        <taxon>Bacillati</taxon>
        <taxon>Actinomycetota</taxon>
        <taxon>Actinomycetes</taxon>
        <taxon>Mycobacteriales</taxon>
        <taxon>Nocardiaceae</taxon>
        <taxon>Nocardia</taxon>
    </lineage>
</organism>
<evidence type="ECO:0000313" key="2">
    <source>
        <dbReference type="EMBL" id="AYF75285.1"/>
    </source>
</evidence>
<dbReference type="InterPro" id="IPR002376">
    <property type="entry name" value="Formyl_transf_N"/>
</dbReference>
<dbReference type="OrthoDB" id="9802815at2"/>
<feature type="domain" description="Formyl transferase N-terminal" evidence="1">
    <location>
        <begin position="266"/>
        <end position="360"/>
    </location>
</feature>
<name>A0A386ZF89_9NOCA</name>